<dbReference type="InterPro" id="IPR022745">
    <property type="entry name" value="eIF4G1_eIF4E-bd"/>
</dbReference>
<dbReference type="PROSITE" id="PS51366">
    <property type="entry name" value="MI"/>
    <property type="match status" value="1"/>
</dbReference>
<dbReference type="RefSeq" id="XP_064685168.1">
    <property type="nucleotide sequence ID" value="XM_064827966.1"/>
</dbReference>
<organism evidence="10 11">
    <name type="scientific">Mucor velutinosus</name>
    <dbReference type="NCBI Taxonomy" id="708070"/>
    <lineage>
        <taxon>Eukaryota</taxon>
        <taxon>Fungi</taxon>
        <taxon>Fungi incertae sedis</taxon>
        <taxon>Mucoromycota</taxon>
        <taxon>Mucoromycotina</taxon>
        <taxon>Mucoromycetes</taxon>
        <taxon>Mucorales</taxon>
        <taxon>Mucorineae</taxon>
        <taxon>Mucoraceae</taxon>
        <taxon>Mucor</taxon>
    </lineage>
</organism>
<evidence type="ECO:0000256" key="3">
    <source>
        <dbReference type="ARBA" id="ARBA00022490"/>
    </source>
</evidence>
<feature type="compositionally biased region" description="Polar residues" evidence="8">
    <location>
        <begin position="64"/>
        <end position="80"/>
    </location>
</feature>
<evidence type="ECO:0000313" key="11">
    <source>
        <dbReference type="Proteomes" id="UP001304243"/>
    </source>
</evidence>
<dbReference type="InterPro" id="IPR003891">
    <property type="entry name" value="Initiation_fac_eIF4g_MI"/>
</dbReference>
<dbReference type="SUPFAM" id="SSF48371">
    <property type="entry name" value="ARM repeat"/>
    <property type="match status" value="2"/>
</dbReference>
<feature type="region of interest" description="Disordered" evidence="8">
    <location>
        <begin position="663"/>
        <end position="754"/>
    </location>
</feature>
<dbReference type="GO" id="GO:0010494">
    <property type="term" value="C:cytoplasmic stress granule"/>
    <property type="evidence" value="ECO:0007669"/>
    <property type="project" value="UniProtKB-ARBA"/>
</dbReference>
<sequence>MNRPLHNTEQRGNKVPNYAQAAAKSQQPQQQQPAPQQQQPTRGHQPQQQSAQHEMEQPPFAKNAGSTYKKSTGGHSQSSYHGHKNSYNNNNSNNRKDNTYVNRKASVQLPMPPPTDTAPIQFGSINQPSSSSPNPSLPPTATASAQQQIPVVRAPSDAQFGGSPAANDVHHRPPPPTSNQIRQSPQQQQQQQQQLKEIPRSPRTTNDGRLFTQPYAPRRDFNQGDHYNSNNRYNNNNNNYNNNSYRNNGYARPPPPQHSPNQPYHHHPHPVQYSPQQMPHQQNLPPSPMSHRASPNMNTYTNTKKNNTNISPHIPHSSPQQNIQMTAASWSPAGQYFYPQYPVSVPSYNVPTTATRPPIVPPPTTRKRIAIIDPNTGVALNTSPMSLTSSSTSLSHHHPSPHKEEKHLDFVKPPHTSKAVSIVDPAIRDRELREKREREEAEQEALKKAEEEKKEAERKAAEEKERLEKERLEAERLEAERLEAERLEAERIKEEERKKEADRLEAERLEEERQKEAERVRLAEEASAIAAAALEKKKQEEESRRKAEEEKESKRVISELEAEKKRQGEAPAQKAGRVPSKLEMPANPLTQSPTASPIHSDPKKQQQSIKMIDDFSAVHYPAGIKPPGAQDSKKHVYSIDFLLQFQQLCLDTNEDLSAINFKEMDTHSRSGSMRQPSDRGGGGRGVPRTPGASNLTGDNMFRMNSRDGRMEMGKFNMGRPLTGRNNSSHMERQGSHGGSRGGGSMRGGRGGSSGMKVIRNPAILNQQQGAPTIPMEQVAPLEKTENRWVPTVGSQLAQPPAEGELMSQEYITRKVNALLNKLTVEKFDSISTQIFEYARQSAKENDGRSLRTVMKLTFEKACDEPAFASMWARLCRSMYDAMTDDIKDTSILDENNKPSSGILLFRKYLFNRCQVEFEKGWKVNMPEMDEVDGMMTEEYYAAAKAKRQGLGLIQFIGELFKLEMLSERIMYGCMIKLCNDPTNAGDEEAESLCKLITTIGKALDSKPKTAKWVDIVIQRMKNEMVLSPKLTSRVKFMIQDLVDLRKDKWVPRIGGNQVGPTTIAKIHEMAEKAKEEKEAAAAAMKRNNSSRGQFIPNNNQYNNNSMARGNSYRGSNSGKDYFNSNNNNNSGGGGGGDGWNTVATGANNKSRPAELSNFGKTDRSRSRTNILGPSNSPFPSLSRGKSATNMDTKNMDGRSSPATNMFSALLNGSSEKPEERKKLNLAPRSSSTTAEASSFEKAPKLSDEAIKRKCKNIIEEYLGIRDKKELVECVKELDDPDYLVVFIGEMLTVVEKKAQDVDDMCKTIDYLNSEKLLQKDLYIKAFKQFMEGYDDLTIDVPQAPKYVAQLMAASSVSPDEVGGDEYASLQKAYKTLVE</sequence>
<dbReference type="GO" id="GO:0016281">
    <property type="term" value="C:eukaryotic translation initiation factor 4F complex"/>
    <property type="evidence" value="ECO:0007669"/>
    <property type="project" value="TreeGrafter"/>
</dbReference>
<gene>
    <name evidence="10" type="ORF">ATC70_008720</name>
</gene>
<keyword evidence="7" id="KW-0648">Protein biosynthesis</keyword>
<dbReference type="InterPro" id="IPR036211">
    <property type="entry name" value="eIF4G_eIF4E-bd_sf"/>
</dbReference>
<dbReference type="PANTHER" id="PTHR23253">
    <property type="entry name" value="EUKARYOTIC TRANSLATION INITIATION FACTOR 4 GAMMA"/>
    <property type="match status" value="1"/>
</dbReference>
<dbReference type="Proteomes" id="UP001304243">
    <property type="component" value="Unassembled WGS sequence"/>
</dbReference>
<dbReference type="Gene3D" id="1.25.40.180">
    <property type="match status" value="2"/>
</dbReference>
<feature type="compositionally biased region" description="Basic and acidic residues" evidence="8">
    <location>
        <begin position="426"/>
        <end position="524"/>
    </location>
</feature>
<keyword evidence="11" id="KW-1185">Reference proteome</keyword>
<evidence type="ECO:0000256" key="5">
    <source>
        <dbReference type="ARBA" id="ARBA00022553"/>
    </source>
</evidence>
<dbReference type="FunFam" id="1.25.40.180:FF:000020">
    <property type="entry name" value="Eukaryotic translation initiation factor subunit"/>
    <property type="match status" value="1"/>
</dbReference>
<protein>
    <recommendedName>
        <fullName evidence="9">MI domain-containing protein</fullName>
    </recommendedName>
</protein>
<feature type="compositionally biased region" description="Low complexity" evidence="8">
    <location>
        <begin position="19"/>
        <end position="49"/>
    </location>
</feature>
<evidence type="ECO:0000256" key="8">
    <source>
        <dbReference type="SAM" id="MobiDB-lite"/>
    </source>
</evidence>
<feature type="compositionally biased region" description="Polar residues" evidence="8">
    <location>
        <begin position="1167"/>
        <end position="1192"/>
    </location>
</feature>
<dbReference type="SMART" id="SM00544">
    <property type="entry name" value="MA3"/>
    <property type="match status" value="1"/>
</dbReference>
<feature type="compositionally biased region" description="Polar residues" evidence="8">
    <location>
        <begin position="1086"/>
        <end position="1096"/>
    </location>
</feature>
<evidence type="ECO:0000256" key="4">
    <source>
        <dbReference type="ARBA" id="ARBA00022540"/>
    </source>
</evidence>
<feature type="region of interest" description="Disordered" evidence="8">
    <location>
        <begin position="1"/>
        <end position="321"/>
    </location>
</feature>
<feature type="compositionally biased region" description="Low complexity" evidence="8">
    <location>
        <begin position="385"/>
        <end position="394"/>
    </location>
</feature>
<evidence type="ECO:0000313" key="10">
    <source>
        <dbReference type="EMBL" id="KAK4518502.1"/>
    </source>
</evidence>
<dbReference type="Pfam" id="PF12152">
    <property type="entry name" value="eIF_4G1"/>
    <property type="match status" value="1"/>
</dbReference>
<name>A0AAN7DK83_9FUNG</name>
<evidence type="ECO:0000256" key="7">
    <source>
        <dbReference type="ARBA" id="ARBA00022917"/>
    </source>
</evidence>
<dbReference type="Pfam" id="PF02854">
    <property type="entry name" value="MIF4G"/>
    <property type="match status" value="1"/>
</dbReference>
<evidence type="ECO:0000259" key="9">
    <source>
        <dbReference type="PROSITE" id="PS51366"/>
    </source>
</evidence>
<comment type="similarity">
    <text evidence="2">Belongs to the eukaryotic initiation factor 4G family.</text>
</comment>
<keyword evidence="3" id="KW-0963">Cytoplasm</keyword>
<evidence type="ECO:0000256" key="2">
    <source>
        <dbReference type="ARBA" id="ARBA00005775"/>
    </source>
</evidence>
<dbReference type="SUPFAM" id="SSF101489">
    <property type="entry name" value="Eukaryotic initiation factor 4f subunit eIF4g, eIF4e-binding domain"/>
    <property type="match status" value="1"/>
</dbReference>
<dbReference type="GO" id="GO:0003729">
    <property type="term" value="F:mRNA binding"/>
    <property type="evidence" value="ECO:0007669"/>
    <property type="project" value="TreeGrafter"/>
</dbReference>
<feature type="compositionally biased region" description="Polar residues" evidence="8">
    <location>
        <begin position="588"/>
        <end position="597"/>
    </location>
</feature>
<dbReference type="Pfam" id="PF02847">
    <property type="entry name" value="MA3"/>
    <property type="match status" value="1"/>
</dbReference>
<keyword evidence="6" id="KW-0694">RNA-binding</keyword>
<feature type="region of interest" description="Disordered" evidence="8">
    <location>
        <begin position="1078"/>
        <end position="1242"/>
    </location>
</feature>
<feature type="compositionally biased region" description="Low complexity" evidence="8">
    <location>
        <begin position="1229"/>
        <end position="1240"/>
    </location>
</feature>
<keyword evidence="5" id="KW-0597">Phosphoprotein</keyword>
<keyword evidence="4" id="KW-0396">Initiation factor</keyword>
<feature type="compositionally biased region" description="Basic and acidic residues" evidence="8">
    <location>
        <begin position="1"/>
        <end position="12"/>
    </location>
</feature>
<dbReference type="EMBL" id="JASEJX010000012">
    <property type="protein sequence ID" value="KAK4518502.1"/>
    <property type="molecule type" value="Genomic_DNA"/>
</dbReference>
<feature type="compositionally biased region" description="Polar residues" evidence="8">
    <location>
        <begin position="1141"/>
        <end position="1150"/>
    </location>
</feature>
<feature type="compositionally biased region" description="Low complexity" evidence="8">
    <location>
        <begin position="227"/>
        <end position="248"/>
    </location>
</feature>
<feature type="domain" description="MI" evidence="9">
    <location>
        <begin position="1249"/>
        <end position="1370"/>
    </location>
</feature>
<proteinExistence type="inferred from homology"/>
<evidence type="ECO:0000256" key="1">
    <source>
        <dbReference type="ARBA" id="ARBA00004496"/>
    </source>
</evidence>
<dbReference type="InterPro" id="IPR016024">
    <property type="entry name" value="ARM-type_fold"/>
</dbReference>
<comment type="subcellular location">
    <subcellularLocation>
        <location evidence="1">Cytoplasm</location>
    </subcellularLocation>
</comment>
<feature type="compositionally biased region" description="Polar residues" evidence="8">
    <location>
        <begin position="1105"/>
        <end position="1118"/>
    </location>
</feature>
<feature type="compositionally biased region" description="Low complexity" evidence="8">
    <location>
        <begin position="296"/>
        <end position="309"/>
    </location>
</feature>
<dbReference type="Gene3D" id="1.20.970.30">
    <property type="entry name" value="eIF4G, eIF4E-binding domain"/>
    <property type="match status" value="1"/>
</dbReference>
<accession>A0AAN7DK83</accession>
<feature type="compositionally biased region" description="Gly residues" evidence="8">
    <location>
        <begin position="735"/>
        <end position="753"/>
    </location>
</feature>
<feature type="region of interest" description="Disordered" evidence="8">
    <location>
        <begin position="385"/>
        <end position="607"/>
    </location>
</feature>
<feature type="compositionally biased region" description="Basic and acidic residues" evidence="8">
    <location>
        <begin position="534"/>
        <end position="568"/>
    </location>
</feature>
<dbReference type="InterPro" id="IPR003890">
    <property type="entry name" value="MIF4G-like_typ-3"/>
</dbReference>
<dbReference type="GO" id="GO:0003743">
    <property type="term" value="F:translation initiation factor activity"/>
    <property type="evidence" value="ECO:0007669"/>
    <property type="project" value="UniProtKB-KW"/>
</dbReference>
<dbReference type="PANTHER" id="PTHR23253:SF9">
    <property type="entry name" value="EUKARYOTIC TRANSLATION INITIATION FACTOR 4 GAMMA 2"/>
    <property type="match status" value="1"/>
</dbReference>
<dbReference type="GeneID" id="89952406"/>
<dbReference type="SMART" id="SM00543">
    <property type="entry name" value="MIF4G"/>
    <property type="match status" value="1"/>
</dbReference>
<feature type="compositionally biased region" description="Basic and acidic residues" evidence="8">
    <location>
        <begin position="401"/>
        <end position="412"/>
    </location>
</feature>
<comment type="caution">
    <text evidence="10">The sequence shown here is derived from an EMBL/GenBank/DDBJ whole genome shotgun (WGS) entry which is preliminary data.</text>
</comment>
<reference evidence="10 11" key="1">
    <citation type="submission" date="2022-11" db="EMBL/GenBank/DDBJ databases">
        <title>Mucor velutinosus strain NIH1002 WGS.</title>
        <authorList>
            <person name="Subramanian P."/>
            <person name="Mullikin J.C."/>
            <person name="Segre J.A."/>
            <person name="Zelazny A.M."/>
        </authorList>
    </citation>
    <scope>NUCLEOTIDE SEQUENCE [LARGE SCALE GENOMIC DNA]</scope>
    <source>
        <strain evidence="10 11">NIH1002</strain>
    </source>
</reference>
<evidence type="ECO:0000256" key="6">
    <source>
        <dbReference type="ARBA" id="ARBA00022884"/>
    </source>
</evidence>
<feature type="compositionally biased region" description="Polar residues" evidence="8">
    <location>
        <begin position="1200"/>
        <end position="1214"/>
    </location>
</feature>